<dbReference type="AlphaFoldDB" id="A0A0B2VRM3"/>
<accession>A0A0B2VRM3</accession>
<name>A0A0B2VRM3_TOXCA</name>
<reference evidence="2 3" key="1">
    <citation type="submission" date="2014-11" db="EMBL/GenBank/DDBJ databases">
        <title>Genetic blueprint of the zoonotic pathogen Toxocara canis.</title>
        <authorList>
            <person name="Zhu X.-Q."/>
            <person name="Korhonen P.K."/>
            <person name="Cai H."/>
            <person name="Young N.D."/>
            <person name="Nejsum P."/>
            <person name="von Samson-Himmelstjerna G."/>
            <person name="Boag P.R."/>
            <person name="Tan P."/>
            <person name="Li Q."/>
            <person name="Min J."/>
            <person name="Yang Y."/>
            <person name="Wang X."/>
            <person name="Fang X."/>
            <person name="Hall R.S."/>
            <person name="Hofmann A."/>
            <person name="Sternberg P.W."/>
            <person name="Jex A.R."/>
            <person name="Gasser R.B."/>
        </authorList>
    </citation>
    <scope>NUCLEOTIDE SEQUENCE [LARGE SCALE GENOMIC DNA]</scope>
    <source>
        <strain evidence="2">PN_DK_2014</strain>
    </source>
</reference>
<evidence type="ECO:0000313" key="2">
    <source>
        <dbReference type="EMBL" id="KHN84062.1"/>
    </source>
</evidence>
<comment type="caution">
    <text evidence="2">The sequence shown here is derived from an EMBL/GenBank/DDBJ whole genome shotgun (WGS) entry which is preliminary data.</text>
</comment>
<evidence type="ECO:0000256" key="1">
    <source>
        <dbReference type="SAM" id="MobiDB-lite"/>
    </source>
</evidence>
<proteinExistence type="predicted"/>
<organism evidence="2 3">
    <name type="scientific">Toxocara canis</name>
    <name type="common">Canine roundworm</name>
    <dbReference type="NCBI Taxonomy" id="6265"/>
    <lineage>
        <taxon>Eukaryota</taxon>
        <taxon>Metazoa</taxon>
        <taxon>Ecdysozoa</taxon>
        <taxon>Nematoda</taxon>
        <taxon>Chromadorea</taxon>
        <taxon>Rhabditida</taxon>
        <taxon>Spirurina</taxon>
        <taxon>Ascaridomorpha</taxon>
        <taxon>Ascaridoidea</taxon>
        <taxon>Toxocaridae</taxon>
        <taxon>Toxocara</taxon>
    </lineage>
</organism>
<evidence type="ECO:0000313" key="3">
    <source>
        <dbReference type="Proteomes" id="UP000031036"/>
    </source>
</evidence>
<dbReference type="EMBL" id="JPKZ01001073">
    <property type="protein sequence ID" value="KHN84062.1"/>
    <property type="molecule type" value="Genomic_DNA"/>
</dbReference>
<keyword evidence="3" id="KW-1185">Reference proteome</keyword>
<feature type="region of interest" description="Disordered" evidence="1">
    <location>
        <begin position="65"/>
        <end position="89"/>
    </location>
</feature>
<dbReference type="Proteomes" id="UP000031036">
    <property type="component" value="Unassembled WGS sequence"/>
</dbReference>
<gene>
    <name evidence="2" type="ORF">Tcan_09244</name>
</gene>
<protein>
    <submittedName>
        <fullName evidence="2">Uncharacterized protein</fullName>
    </submittedName>
</protein>
<sequence length="89" mass="10025">MGGNIEAPLATAEAQPVHNHEEPLLSQFHYNSIAYAIVIGAVTAADENYVEERVYRKISDENHVEEQAAHRIPDENHVEMRTKSSRDRG</sequence>